<dbReference type="InterPro" id="IPR001296">
    <property type="entry name" value="Glyco_trans_1"/>
</dbReference>
<evidence type="ECO:0000259" key="2">
    <source>
        <dbReference type="Pfam" id="PF13439"/>
    </source>
</evidence>
<dbReference type="Pfam" id="PF00534">
    <property type="entry name" value="Glycos_transf_1"/>
    <property type="match status" value="1"/>
</dbReference>
<evidence type="ECO:0000259" key="1">
    <source>
        <dbReference type="Pfam" id="PF00534"/>
    </source>
</evidence>
<dbReference type="Gene3D" id="3.40.50.2000">
    <property type="entry name" value="Glycogen Phosphorylase B"/>
    <property type="match status" value="2"/>
</dbReference>
<reference evidence="4" key="1">
    <citation type="submission" date="2018-05" db="EMBL/GenBank/DDBJ databases">
        <title>Ignatzschineria dubaiensis sp. nov., isolated from necrotic foot tissues of dromedaries (Camelus dromedarius) and associated maggots in Dubai, United Arab Emirates.</title>
        <authorList>
            <person name="Tsang C.C."/>
            <person name="Tang J.Y.M."/>
            <person name="Fong J.Y.H."/>
            <person name="Kinne J."/>
            <person name="Lee H.H."/>
            <person name="Joseph M."/>
            <person name="Jose S."/>
            <person name="Schuster R.K."/>
            <person name="Tang Y."/>
            <person name="Sivakumar S."/>
            <person name="Chen J.H.K."/>
            <person name="Teng J.L.L."/>
            <person name="Lau S.K.P."/>
            <person name="Wernery U."/>
            <person name="Woo P.C.Y."/>
        </authorList>
    </citation>
    <scope>NUCLEOTIDE SEQUENCE [LARGE SCALE GENOMIC DNA]</scope>
    <source>
        <strain evidence="4">UAE-HKU57</strain>
    </source>
</reference>
<comment type="caution">
    <text evidence="3">The sequence shown here is derived from an EMBL/GenBank/DDBJ whole genome shotgun (WGS) entry which is preliminary data.</text>
</comment>
<feature type="domain" description="Glycosyltransferase subfamily 4-like N-terminal" evidence="2">
    <location>
        <begin position="16"/>
        <end position="178"/>
    </location>
</feature>
<sequence length="374" mass="43044">MMNNKKVALINHNLGPGGVSKYVYDLARKYKEKGLSFSVIALTGGDDIYGKELLKQDIEVLFLSGKTKIYDIRYIRKLIQILKNYDIIHVNTFPSQFWTACASIFLANKLYILTEHSTTNNRREKWWFKYIDKWMYKRYSKIISVSNEVNKNLQDWLTPSKKEKSKFIVINNGVDLDRYSKVVRIKRQLINPSLTNDQVLICMLARFAPPKDQKTLIRSMTRLDDKYKLLLLGSGDQSAEIQLVKDLNIEDKVIFLDYRLDADSLVKSCDISILSSNFEGLPLVVIEAMAMGIPTIGSDVDGLRDVMQDGGLLFECGNDEELANKIKMLAEDKLFYDKISKKGLLNSKKYSLDNVIDSYLTIYELLNKPRELKK</sequence>
<dbReference type="CDD" id="cd03801">
    <property type="entry name" value="GT4_PimA-like"/>
    <property type="match status" value="1"/>
</dbReference>
<name>A0A2U2AQK9_9GAMM</name>
<dbReference type="InterPro" id="IPR028098">
    <property type="entry name" value="Glyco_trans_4-like_N"/>
</dbReference>
<proteinExistence type="predicted"/>
<dbReference type="GO" id="GO:1901135">
    <property type="term" value="P:carbohydrate derivative metabolic process"/>
    <property type="evidence" value="ECO:0007669"/>
    <property type="project" value="UniProtKB-ARBA"/>
</dbReference>
<dbReference type="Proteomes" id="UP000245059">
    <property type="component" value="Unassembled WGS sequence"/>
</dbReference>
<dbReference type="GO" id="GO:0016757">
    <property type="term" value="F:glycosyltransferase activity"/>
    <property type="evidence" value="ECO:0007669"/>
    <property type="project" value="InterPro"/>
</dbReference>
<dbReference type="PANTHER" id="PTHR12526:SF630">
    <property type="entry name" value="GLYCOSYLTRANSFERASE"/>
    <property type="match status" value="1"/>
</dbReference>
<evidence type="ECO:0000313" key="3">
    <source>
        <dbReference type="EMBL" id="PWD86180.1"/>
    </source>
</evidence>
<accession>A0A2U2AQK9</accession>
<dbReference type="Pfam" id="PF13439">
    <property type="entry name" value="Glyco_transf_4"/>
    <property type="match status" value="1"/>
</dbReference>
<dbReference type="EMBL" id="QEWW01000003">
    <property type="protein sequence ID" value="PWD86180.1"/>
    <property type="molecule type" value="Genomic_DNA"/>
</dbReference>
<protein>
    <recommendedName>
        <fullName evidence="5">Glycosyltransferase</fullName>
    </recommendedName>
</protein>
<dbReference type="AlphaFoldDB" id="A0A2U2AQK9"/>
<feature type="domain" description="Glycosyl transferase family 1" evidence="1">
    <location>
        <begin position="196"/>
        <end position="343"/>
    </location>
</feature>
<evidence type="ECO:0008006" key="5">
    <source>
        <dbReference type="Google" id="ProtNLM"/>
    </source>
</evidence>
<organism evidence="3 4">
    <name type="scientific">Ignatzschineria cameli</name>
    <dbReference type="NCBI Taxonomy" id="2182793"/>
    <lineage>
        <taxon>Bacteria</taxon>
        <taxon>Pseudomonadati</taxon>
        <taxon>Pseudomonadota</taxon>
        <taxon>Gammaproteobacteria</taxon>
        <taxon>Cardiobacteriales</taxon>
        <taxon>Ignatzschineriaceae</taxon>
        <taxon>Ignatzschineria</taxon>
    </lineage>
</organism>
<dbReference type="SUPFAM" id="SSF53756">
    <property type="entry name" value="UDP-Glycosyltransferase/glycogen phosphorylase"/>
    <property type="match status" value="1"/>
</dbReference>
<gene>
    <name evidence="3" type="ORF">DC077_05400</name>
</gene>
<dbReference type="PANTHER" id="PTHR12526">
    <property type="entry name" value="GLYCOSYLTRANSFERASE"/>
    <property type="match status" value="1"/>
</dbReference>
<evidence type="ECO:0000313" key="4">
    <source>
        <dbReference type="Proteomes" id="UP000245059"/>
    </source>
</evidence>